<evidence type="ECO:0000313" key="3">
    <source>
        <dbReference type="Proteomes" id="UP000654075"/>
    </source>
</evidence>
<reference evidence="2" key="1">
    <citation type="submission" date="2021-02" db="EMBL/GenBank/DDBJ databases">
        <authorList>
            <person name="Dougan E. K."/>
            <person name="Rhodes N."/>
            <person name="Thang M."/>
            <person name="Chan C."/>
        </authorList>
    </citation>
    <scope>NUCLEOTIDE SEQUENCE</scope>
</reference>
<organism evidence="2 3">
    <name type="scientific">Polarella glacialis</name>
    <name type="common">Dinoflagellate</name>
    <dbReference type="NCBI Taxonomy" id="89957"/>
    <lineage>
        <taxon>Eukaryota</taxon>
        <taxon>Sar</taxon>
        <taxon>Alveolata</taxon>
        <taxon>Dinophyceae</taxon>
        <taxon>Suessiales</taxon>
        <taxon>Suessiaceae</taxon>
        <taxon>Polarella</taxon>
    </lineage>
</organism>
<accession>A0A813DBM1</accession>
<keyword evidence="3" id="KW-1185">Reference proteome</keyword>
<sequence>MDSLPESFSSPSWRNPPQKNTPSPSDQLTAEHTSTGKQQLQQPRRKASFFKNVAVRLMRQILSKDSSRKVSSVEEAECCQNVEAGVDVKEAEEEEEEEDLSECFAHGELTPEQSSLLKDWQLALFQYLVTYCQHTQQSCRHRDKLQASMG</sequence>
<feature type="region of interest" description="Disordered" evidence="1">
    <location>
        <begin position="1"/>
        <end position="46"/>
    </location>
</feature>
<dbReference type="AlphaFoldDB" id="A0A813DBM1"/>
<feature type="compositionally biased region" description="Polar residues" evidence="1">
    <location>
        <begin position="1"/>
        <end position="42"/>
    </location>
</feature>
<evidence type="ECO:0000313" key="2">
    <source>
        <dbReference type="EMBL" id="CAE8585291.1"/>
    </source>
</evidence>
<evidence type="ECO:0000256" key="1">
    <source>
        <dbReference type="SAM" id="MobiDB-lite"/>
    </source>
</evidence>
<gene>
    <name evidence="2" type="ORF">PGLA1383_LOCUS4200</name>
</gene>
<comment type="caution">
    <text evidence="2">The sequence shown here is derived from an EMBL/GenBank/DDBJ whole genome shotgun (WGS) entry which is preliminary data.</text>
</comment>
<protein>
    <submittedName>
        <fullName evidence="2">Uncharacterized protein</fullName>
    </submittedName>
</protein>
<dbReference type="Proteomes" id="UP000654075">
    <property type="component" value="Unassembled WGS sequence"/>
</dbReference>
<name>A0A813DBM1_POLGL</name>
<dbReference type="EMBL" id="CAJNNV010001544">
    <property type="protein sequence ID" value="CAE8585291.1"/>
    <property type="molecule type" value="Genomic_DNA"/>
</dbReference>
<proteinExistence type="predicted"/>